<evidence type="ECO:0000256" key="3">
    <source>
        <dbReference type="ARBA" id="ARBA00022729"/>
    </source>
</evidence>
<feature type="domain" description="Solute-binding protein family 3/N-terminal" evidence="4">
    <location>
        <begin position="1"/>
        <end position="173"/>
    </location>
</feature>
<evidence type="ECO:0000256" key="1">
    <source>
        <dbReference type="ARBA" id="ARBA00010333"/>
    </source>
</evidence>
<protein>
    <recommendedName>
        <fullName evidence="4">Solute-binding protein family 3/N-terminal domain-containing protein</fullName>
    </recommendedName>
</protein>
<feature type="non-terminal residue" evidence="5">
    <location>
        <position position="1"/>
    </location>
</feature>
<dbReference type="SMART" id="SM00062">
    <property type="entry name" value="PBPb"/>
    <property type="match status" value="1"/>
</dbReference>
<keyword evidence="3" id="KW-0732">Signal</keyword>
<dbReference type="GO" id="GO:0006865">
    <property type="term" value="P:amino acid transport"/>
    <property type="evidence" value="ECO:0007669"/>
    <property type="project" value="TreeGrafter"/>
</dbReference>
<evidence type="ECO:0000259" key="4">
    <source>
        <dbReference type="SMART" id="SM00062"/>
    </source>
</evidence>
<evidence type="ECO:0000256" key="2">
    <source>
        <dbReference type="ARBA" id="ARBA00022448"/>
    </source>
</evidence>
<dbReference type="InterPro" id="IPR001638">
    <property type="entry name" value="Solute-binding_3/MltF_N"/>
</dbReference>
<dbReference type="PANTHER" id="PTHR30085">
    <property type="entry name" value="AMINO ACID ABC TRANSPORTER PERMEASE"/>
    <property type="match status" value="1"/>
</dbReference>
<name>X0XSH0_9ZZZZ</name>
<reference evidence="5" key="1">
    <citation type="journal article" date="2014" name="Front. Microbiol.">
        <title>High frequency of phylogenetically diverse reductive dehalogenase-homologous genes in deep subseafloor sedimentary metagenomes.</title>
        <authorList>
            <person name="Kawai M."/>
            <person name="Futagami T."/>
            <person name="Toyoda A."/>
            <person name="Takaki Y."/>
            <person name="Nishi S."/>
            <person name="Hori S."/>
            <person name="Arai W."/>
            <person name="Tsubouchi T."/>
            <person name="Morono Y."/>
            <person name="Uchiyama I."/>
            <person name="Ito T."/>
            <person name="Fujiyama A."/>
            <person name="Inagaki F."/>
            <person name="Takami H."/>
        </authorList>
    </citation>
    <scope>NUCLEOTIDE SEQUENCE</scope>
    <source>
        <strain evidence="5">Expedition CK06-06</strain>
    </source>
</reference>
<comment type="caution">
    <text evidence="5">The sequence shown here is derived from an EMBL/GenBank/DDBJ whole genome shotgun (WGS) entry which is preliminary data.</text>
</comment>
<accession>X0XSH0</accession>
<feature type="non-terminal residue" evidence="5">
    <location>
        <position position="229"/>
    </location>
</feature>
<dbReference type="Gene3D" id="3.40.190.10">
    <property type="entry name" value="Periplasmic binding protein-like II"/>
    <property type="match status" value="1"/>
</dbReference>
<keyword evidence="2" id="KW-0813">Transport</keyword>
<dbReference type="SUPFAM" id="SSF53850">
    <property type="entry name" value="Periplasmic binding protein-like II"/>
    <property type="match status" value="1"/>
</dbReference>
<proteinExistence type="inferred from homology"/>
<sequence length="229" mass="24985">ALQTGQIHVLLRNTTWTLTRDSKELGLNFCPTTFYDGQGFIVRKADGITSIKDLDGATVCVTSGTTTEGNLADAFRLNNLTLFTRVFAETEAAFGAYDSGACDCYTSDKSQLASLRTTATNPDDHVILPDTISKEPLGPLTRHGDDAWFDIVKWTVFATFFAEEYGITQANVETFTSDNPEIRRFLGLEGGMGAKLGLANDWAVNVIAAVGNYGEIYERHLGPWGLDIP</sequence>
<comment type="similarity">
    <text evidence="1">Belongs to the bacterial solute-binding protein 3 family.</text>
</comment>
<organism evidence="5">
    <name type="scientific">marine sediment metagenome</name>
    <dbReference type="NCBI Taxonomy" id="412755"/>
    <lineage>
        <taxon>unclassified sequences</taxon>
        <taxon>metagenomes</taxon>
        <taxon>ecological metagenomes</taxon>
    </lineage>
</organism>
<evidence type="ECO:0000313" key="5">
    <source>
        <dbReference type="EMBL" id="GAG46134.1"/>
    </source>
</evidence>
<dbReference type="AlphaFoldDB" id="X0XSH0"/>
<dbReference type="PANTHER" id="PTHR30085:SF7">
    <property type="entry name" value="AMINO-ACID ABC TRANSPORTER-BINDING PROTEIN YHDW-RELATED"/>
    <property type="match status" value="1"/>
</dbReference>
<dbReference type="InterPro" id="IPR051455">
    <property type="entry name" value="Bact_solute-bind_prot3"/>
</dbReference>
<dbReference type="EMBL" id="BARS01052832">
    <property type="protein sequence ID" value="GAG46134.1"/>
    <property type="molecule type" value="Genomic_DNA"/>
</dbReference>
<gene>
    <name evidence="5" type="ORF">S01H1_78491</name>
</gene>